<dbReference type="SUPFAM" id="SSF140990">
    <property type="entry name" value="FtsH protease domain-like"/>
    <property type="match status" value="1"/>
</dbReference>
<comment type="caution">
    <text evidence="5">The sequence shown here is derived from an EMBL/GenBank/DDBJ whole genome shotgun (WGS) entry which is preliminary data.</text>
</comment>
<dbReference type="GO" id="GO:0005524">
    <property type="term" value="F:ATP binding"/>
    <property type="evidence" value="ECO:0007669"/>
    <property type="project" value="UniProtKB-KW"/>
</dbReference>
<dbReference type="InterPro" id="IPR037219">
    <property type="entry name" value="Peptidase_M41-like"/>
</dbReference>
<dbReference type="PANTHER" id="PTHR23076:SF97">
    <property type="entry name" value="ATP-DEPENDENT ZINC METALLOPROTEASE YME1L1"/>
    <property type="match status" value="1"/>
</dbReference>
<sequence>MEQIKTEQYKKHLFDKKEILNNAIIQLKKEFIGIDHVIDQIANAITSWFFFPEMQDRPVIINLWGLTGIGKTSVIKRLTELLGYTEHYFRFDLGECTSRYFDIQDSFKDIYTNCDGAPFIIGLDEFQLARTINEEQEEIDRASIRAVWDLLDSGKFDIVNFDYNMSWFNKLIKKLDLALYKGVEVEKGIVTANIEIYKETLSLHNKQEEKRGKKEKTFFISDGDLDTIFDMVDHLFIAKSDLRDKLNGMDGDQTVDYLICLYKASLKPKTVDCTKSLIFVMGNLDEVYTMSHNLNPDMSANEFHRQSTEITVTEVKQALLSRFRSEQIARLGNNHIIYPAFDEQSFYGIIRLELDKVKRKVADTYNIEMLFDTKVEQLIYEEGVYPTQGTRPLFTTVHQIVNTRLGKILNEIYLNGYEADSFRFTINDEASLKDNTALQIDFLKDNKVIHHIIDQQPLVLGKLRREKQNDEQAIVAVHESGHAILSSVLMKTIPEVIFSVTADSNSDGFVLSRPEWNYISKKEIINRLAVLLGGFVAERIIFGEENVTIGSSSDLGKATRLATYAIYICGMGNTRAFFGNENMNNTPSVIFDNSSETVNVEAKELLLKAEELAEKTLKKQEKLLIKMADYLSDKRTLNKEQVKDFIRQYAIDFNLSEVIEDAECLFYRKHLKELAEKYN</sequence>
<gene>
    <name evidence="5" type="ORF">HMPREF9455_01416</name>
</gene>
<evidence type="ECO:0000259" key="3">
    <source>
        <dbReference type="Pfam" id="PF01434"/>
    </source>
</evidence>
<dbReference type="SUPFAM" id="SSF52540">
    <property type="entry name" value="P-loop containing nucleoside triphosphate hydrolases"/>
    <property type="match status" value="1"/>
</dbReference>
<keyword evidence="6" id="KW-1185">Reference proteome</keyword>
<feature type="domain" description="Peptidase M41" evidence="3">
    <location>
        <begin position="468"/>
        <end position="644"/>
    </location>
</feature>
<dbReference type="HOGENOM" id="CLU_404778_0_0_10"/>
<dbReference type="Pfam" id="PF01434">
    <property type="entry name" value="Peptidase_M41"/>
    <property type="match status" value="1"/>
</dbReference>
<dbReference type="eggNOG" id="COG0542">
    <property type="taxonomic scope" value="Bacteria"/>
</dbReference>
<dbReference type="GO" id="GO:0004222">
    <property type="term" value="F:metalloendopeptidase activity"/>
    <property type="evidence" value="ECO:0007669"/>
    <property type="project" value="InterPro"/>
</dbReference>
<organism evidence="5 6">
    <name type="scientific">Dysgonomonas gadei ATCC BAA-286</name>
    <dbReference type="NCBI Taxonomy" id="742766"/>
    <lineage>
        <taxon>Bacteria</taxon>
        <taxon>Pseudomonadati</taxon>
        <taxon>Bacteroidota</taxon>
        <taxon>Bacteroidia</taxon>
        <taxon>Bacteroidales</taxon>
        <taxon>Dysgonomonadaceae</taxon>
        <taxon>Dysgonomonas</taxon>
    </lineage>
</organism>
<dbReference type="AlphaFoldDB" id="F5IWE9"/>
<dbReference type="InterPro" id="IPR000642">
    <property type="entry name" value="Peptidase_M41"/>
</dbReference>
<dbReference type="PANTHER" id="PTHR23076">
    <property type="entry name" value="METALLOPROTEASE M41 FTSH"/>
    <property type="match status" value="1"/>
</dbReference>
<name>F5IWE9_9BACT</name>
<evidence type="ECO:0000313" key="6">
    <source>
        <dbReference type="Proteomes" id="UP000004913"/>
    </source>
</evidence>
<dbReference type="eggNOG" id="COG0465">
    <property type="taxonomic scope" value="Bacteria"/>
</dbReference>
<dbReference type="STRING" id="742766.HMPREF9455_01416"/>
<keyword evidence="2" id="KW-0067">ATP-binding</keyword>
<dbReference type="Proteomes" id="UP000004913">
    <property type="component" value="Unassembled WGS sequence"/>
</dbReference>
<keyword evidence="1" id="KW-0547">Nucleotide-binding</keyword>
<evidence type="ECO:0008006" key="7">
    <source>
        <dbReference type="Google" id="ProtNLM"/>
    </source>
</evidence>
<dbReference type="Pfam" id="PF10431">
    <property type="entry name" value="ClpB_D2-small"/>
    <property type="match status" value="1"/>
</dbReference>
<evidence type="ECO:0000259" key="4">
    <source>
        <dbReference type="Pfam" id="PF10431"/>
    </source>
</evidence>
<evidence type="ECO:0000313" key="5">
    <source>
        <dbReference type="EMBL" id="EGK02459.1"/>
    </source>
</evidence>
<reference evidence="5 6" key="1">
    <citation type="submission" date="2011-04" db="EMBL/GenBank/DDBJ databases">
        <title>The Genome Sequence of Dysgonomonas gadei ATCC BAA-286.</title>
        <authorList>
            <consortium name="The Broad Institute Genome Sequencing Platform"/>
            <person name="Earl A."/>
            <person name="Ward D."/>
            <person name="Feldgarden M."/>
            <person name="Gevers D."/>
            <person name="Pudlo N."/>
            <person name="Martens E."/>
            <person name="Allen-Vercoe E."/>
            <person name="Young S.K."/>
            <person name="Zeng Q."/>
            <person name="Gargeya S."/>
            <person name="Fitzgerald M."/>
            <person name="Haas B."/>
            <person name="Abouelleil A."/>
            <person name="Alvarado L."/>
            <person name="Arachchi H.M."/>
            <person name="Berlin A."/>
            <person name="Brown A."/>
            <person name="Chapman S.B."/>
            <person name="Chen Z."/>
            <person name="Dunbar C."/>
            <person name="Freedman E."/>
            <person name="Gearin G."/>
            <person name="Gellesch M."/>
            <person name="Goldberg J."/>
            <person name="Griggs A."/>
            <person name="Gujja S."/>
            <person name="Heiman D."/>
            <person name="Howarth C."/>
            <person name="Larson L."/>
            <person name="Lui A."/>
            <person name="MacDonald P.J.P."/>
            <person name="Mehta T."/>
            <person name="Montmayeur A."/>
            <person name="Murphy C."/>
            <person name="Neiman D."/>
            <person name="Pearson M."/>
            <person name="Priest M."/>
            <person name="Roberts A."/>
            <person name="Saif S."/>
            <person name="Shea T."/>
            <person name="Shenoy N."/>
            <person name="Sisk P."/>
            <person name="Stolte C."/>
            <person name="Sykes S."/>
            <person name="Yandava C."/>
            <person name="Wortman J."/>
            <person name="Nusbaum C."/>
            <person name="Birren B."/>
        </authorList>
    </citation>
    <scope>NUCLEOTIDE SEQUENCE [LARGE SCALE GENOMIC DNA]</scope>
    <source>
        <strain evidence="5 6">ATCC BAA-286</strain>
    </source>
</reference>
<feature type="domain" description="Clp ATPase C-terminal" evidence="4">
    <location>
        <begin position="343"/>
        <end position="407"/>
    </location>
</feature>
<dbReference type="InterPro" id="IPR027417">
    <property type="entry name" value="P-loop_NTPase"/>
</dbReference>
<dbReference type="Gene3D" id="3.40.50.300">
    <property type="entry name" value="P-loop containing nucleotide triphosphate hydrolases"/>
    <property type="match status" value="1"/>
</dbReference>
<dbReference type="InterPro" id="IPR019489">
    <property type="entry name" value="Clp_ATPase_C"/>
</dbReference>
<evidence type="ECO:0000256" key="1">
    <source>
        <dbReference type="ARBA" id="ARBA00022741"/>
    </source>
</evidence>
<dbReference type="GO" id="GO:0004176">
    <property type="term" value="F:ATP-dependent peptidase activity"/>
    <property type="evidence" value="ECO:0007669"/>
    <property type="project" value="InterPro"/>
</dbReference>
<proteinExistence type="predicted"/>
<dbReference type="Gene3D" id="1.20.58.760">
    <property type="entry name" value="Peptidase M41"/>
    <property type="match status" value="1"/>
</dbReference>
<dbReference type="Gene3D" id="1.10.8.60">
    <property type="match status" value="1"/>
</dbReference>
<dbReference type="EMBL" id="ADLV01000017">
    <property type="protein sequence ID" value="EGK02459.1"/>
    <property type="molecule type" value="Genomic_DNA"/>
</dbReference>
<accession>F5IWE9</accession>
<protein>
    <recommendedName>
        <fullName evidence="7">Peptidase M41 domain-containing protein</fullName>
    </recommendedName>
</protein>
<dbReference type="GO" id="GO:0006508">
    <property type="term" value="P:proteolysis"/>
    <property type="evidence" value="ECO:0007669"/>
    <property type="project" value="InterPro"/>
</dbReference>
<evidence type="ECO:0000256" key="2">
    <source>
        <dbReference type="ARBA" id="ARBA00022840"/>
    </source>
</evidence>